<evidence type="ECO:0000313" key="1">
    <source>
        <dbReference type="EMBL" id="KAF2858484.1"/>
    </source>
</evidence>
<keyword evidence="2" id="KW-1185">Reference proteome</keyword>
<gene>
    <name evidence="1" type="ORF">K470DRAFT_259780</name>
</gene>
<accession>A0A6A7BTE5</accession>
<name>A0A6A7BTE5_9PEZI</name>
<organism evidence="1 2">
    <name type="scientific">Piedraia hortae CBS 480.64</name>
    <dbReference type="NCBI Taxonomy" id="1314780"/>
    <lineage>
        <taxon>Eukaryota</taxon>
        <taxon>Fungi</taxon>
        <taxon>Dikarya</taxon>
        <taxon>Ascomycota</taxon>
        <taxon>Pezizomycotina</taxon>
        <taxon>Dothideomycetes</taxon>
        <taxon>Dothideomycetidae</taxon>
        <taxon>Capnodiales</taxon>
        <taxon>Piedraiaceae</taxon>
        <taxon>Piedraia</taxon>
    </lineage>
</organism>
<dbReference type="AlphaFoldDB" id="A0A6A7BTE5"/>
<sequence length="84" mass="9317">MTLNKKASALAVPVPMISRMSNAASLLVVQIPRQVPWETASTHRLATMRVTLSLAAVQGRVMFNAVFTVKMYTGCYRMYLIVVD</sequence>
<dbReference type="Proteomes" id="UP000799421">
    <property type="component" value="Unassembled WGS sequence"/>
</dbReference>
<evidence type="ECO:0000313" key="2">
    <source>
        <dbReference type="Proteomes" id="UP000799421"/>
    </source>
</evidence>
<dbReference type="EMBL" id="MU006009">
    <property type="protein sequence ID" value="KAF2858484.1"/>
    <property type="molecule type" value="Genomic_DNA"/>
</dbReference>
<proteinExistence type="predicted"/>
<reference evidence="1" key="1">
    <citation type="journal article" date="2020" name="Stud. Mycol.">
        <title>101 Dothideomycetes genomes: a test case for predicting lifestyles and emergence of pathogens.</title>
        <authorList>
            <person name="Haridas S."/>
            <person name="Albert R."/>
            <person name="Binder M."/>
            <person name="Bloem J."/>
            <person name="Labutti K."/>
            <person name="Salamov A."/>
            <person name="Andreopoulos B."/>
            <person name="Baker S."/>
            <person name="Barry K."/>
            <person name="Bills G."/>
            <person name="Bluhm B."/>
            <person name="Cannon C."/>
            <person name="Castanera R."/>
            <person name="Culley D."/>
            <person name="Daum C."/>
            <person name="Ezra D."/>
            <person name="Gonzalez J."/>
            <person name="Henrissat B."/>
            <person name="Kuo A."/>
            <person name="Liang C."/>
            <person name="Lipzen A."/>
            <person name="Lutzoni F."/>
            <person name="Magnuson J."/>
            <person name="Mondo S."/>
            <person name="Nolan M."/>
            <person name="Ohm R."/>
            <person name="Pangilinan J."/>
            <person name="Park H.-J."/>
            <person name="Ramirez L."/>
            <person name="Alfaro M."/>
            <person name="Sun H."/>
            <person name="Tritt A."/>
            <person name="Yoshinaga Y."/>
            <person name="Zwiers L.-H."/>
            <person name="Turgeon B."/>
            <person name="Goodwin S."/>
            <person name="Spatafora J."/>
            <person name="Crous P."/>
            <person name="Grigoriev I."/>
        </authorList>
    </citation>
    <scope>NUCLEOTIDE SEQUENCE</scope>
    <source>
        <strain evidence="1">CBS 480.64</strain>
    </source>
</reference>
<protein>
    <submittedName>
        <fullName evidence="1">Uncharacterized protein</fullName>
    </submittedName>
</protein>